<dbReference type="Pfam" id="PF00106">
    <property type="entry name" value="adh_short"/>
    <property type="match status" value="1"/>
</dbReference>
<dbReference type="PANTHER" id="PTHR43313:SF36">
    <property type="entry name" value="D-BETA-HYDROXYBUTYRATE DEHYDROGENASE, MITOCHONDRIAL"/>
    <property type="match status" value="1"/>
</dbReference>
<dbReference type="OrthoDB" id="6413932at2759"/>
<dbReference type="PANTHER" id="PTHR43313">
    <property type="entry name" value="SHORT-CHAIN DEHYDROGENASE/REDUCTASE FAMILY 9C"/>
    <property type="match status" value="1"/>
</dbReference>
<dbReference type="InterPro" id="IPR036291">
    <property type="entry name" value="NAD(P)-bd_dom_sf"/>
</dbReference>
<dbReference type="Proteomes" id="UP000194236">
    <property type="component" value="Unassembled WGS sequence"/>
</dbReference>
<accession>A0A1Y3BD50</accession>
<dbReference type="SUPFAM" id="SSF51735">
    <property type="entry name" value="NAD(P)-binding Rossmann-fold domains"/>
    <property type="match status" value="1"/>
</dbReference>
<evidence type="ECO:0000313" key="2">
    <source>
        <dbReference type="EMBL" id="OTF78840.1"/>
    </source>
</evidence>
<dbReference type="PRINTS" id="PR00081">
    <property type="entry name" value="GDHRDH"/>
</dbReference>
<sequence length="201" mass="23109">MDVTKPNEVDNVIEQIKQTGMPLWALVNNAGIAISVPFDWGNDIDVYQKLFDVNIFGVIRVTKSCITLLRQSKGRIINVASAAGRMPAQWLGHYSMAKHNVRVFSDVLRRELIGTGINVVTIEPAFFRTQIVNFEQIDKQRMKIFDETPVDIRQSYGKNYMKCLNDSNRLIMNITHDNIDHVIDSMINGIVRKYPKIYYRC</sequence>
<gene>
    <name evidence="2" type="ORF">BLA29_010166</name>
</gene>
<feature type="non-terminal residue" evidence="2">
    <location>
        <position position="201"/>
    </location>
</feature>
<dbReference type="AlphaFoldDB" id="A0A1Y3BD50"/>
<comment type="caution">
    <text evidence="2">The sequence shown here is derived from an EMBL/GenBank/DDBJ whole genome shotgun (WGS) entry which is preliminary data.</text>
</comment>
<comment type="similarity">
    <text evidence="1">Belongs to the short-chain dehydrogenases/reductases (SDR) family.</text>
</comment>
<evidence type="ECO:0000313" key="3">
    <source>
        <dbReference type="Proteomes" id="UP000194236"/>
    </source>
</evidence>
<proteinExistence type="inferred from homology"/>
<dbReference type="PRINTS" id="PR00080">
    <property type="entry name" value="SDRFAMILY"/>
</dbReference>
<keyword evidence="3" id="KW-1185">Reference proteome</keyword>
<protein>
    <submittedName>
        <fullName evidence="2">D-beta-hydroxybutyrate dehydrogenase, mitochondrial-like protein</fullName>
    </submittedName>
</protein>
<evidence type="ECO:0000256" key="1">
    <source>
        <dbReference type="RuleBase" id="RU000363"/>
    </source>
</evidence>
<dbReference type="Gene3D" id="3.40.50.720">
    <property type="entry name" value="NAD(P)-binding Rossmann-like Domain"/>
    <property type="match status" value="1"/>
</dbReference>
<name>A0A1Y3BD50_EURMA</name>
<dbReference type="InterPro" id="IPR002347">
    <property type="entry name" value="SDR_fam"/>
</dbReference>
<dbReference type="GO" id="GO:0016491">
    <property type="term" value="F:oxidoreductase activity"/>
    <property type="evidence" value="ECO:0007669"/>
    <property type="project" value="TreeGrafter"/>
</dbReference>
<reference evidence="2 3" key="1">
    <citation type="submission" date="2017-03" db="EMBL/GenBank/DDBJ databases">
        <title>Genome Survey of Euroglyphus maynei.</title>
        <authorList>
            <person name="Arlian L.G."/>
            <person name="Morgan M.S."/>
            <person name="Rider S.D."/>
        </authorList>
    </citation>
    <scope>NUCLEOTIDE SEQUENCE [LARGE SCALE GENOMIC DNA]</scope>
    <source>
        <strain evidence="2">Arlian Lab</strain>
        <tissue evidence="2">Whole body</tissue>
    </source>
</reference>
<dbReference type="EMBL" id="MUJZ01026016">
    <property type="protein sequence ID" value="OTF78840.1"/>
    <property type="molecule type" value="Genomic_DNA"/>
</dbReference>
<organism evidence="2 3">
    <name type="scientific">Euroglyphus maynei</name>
    <name type="common">Mayne's house dust mite</name>
    <dbReference type="NCBI Taxonomy" id="6958"/>
    <lineage>
        <taxon>Eukaryota</taxon>
        <taxon>Metazoa</taxon>
        <taxon>Ecdysozoa</taxon>
        <taxon>Arthropoda</taxon>
        <taxon>Chelicerata</taxon>
        <taxon>Arachnida</taxon>
        <taxon>Acari</taxon>
        <taxon>Acariformes</taxon>
        <taxon>Sarcoptiformes</taxon>
        <taxon>Astigmata</taxon>
        <taxon>Psoroptidia</taxon>
        <taxon>Analgoidea</taxon>
        <taxon>Pyroglyphidae</taxon>
        <taxon>Pyroglyphinae</taxon>
        <taxon>Euroglyphus</taxon>
    </lineage>
</organism>
<dbReference type="GO" id="GO:0008202">
    <property type="term" value="P:steroid metabolic process"/>
    <property type="evidence" value="ECO:0007669"/>
    <property type="project" value="TreeGrafter"/>
</dbReference>